<protein>
    <submittedName>
        <fullName evidence="2">Uncharacterized protein</fullName>
    </submittedName>
</protein>
<name>A0A4Q0XID5_9FLAO</name>
<evidence type="ECO:0000313" key="3">
    <source>
        <dbReference type="Proteomes" id="UP000289792"/>
    </source>
</evidence>
<sequence>MAEKTPIINILTYNLPYKLARQIYNEYQSRLREANYIINEVNRYKDLQEHIQTVELLLALSIFHKRVIANLDGAVKFYGTVTNQSEAVAISIGSYDLTNDEKNKILGLLINYRNLLDNYGISDEFMEYYTTKDFLLRLKNLKSDFEYARNENKKNKGKNNDKTSEDDLPF</sequence>
<keyword evidence="3" id="KW-1185">Reference proteome</keyword>
<evidence type="ECO:0000313" key="2">
    <source>
        <dbReference type="EMBL" id="RXJ51220.1"/>
    </source>
</evidence>
<organism evidence="2 3">
    <name type="scientific">Gelidibacter gilvus</name>
    <dbReference type="NCBI Taxonomy" id="59602"/>
    <lineage>
        <taxon>Bacteria</taxon>
        <taxon>Pseudomonadati</taxon>
        <taxon>Bacteroidota</taxon>
        <taxon>Flavobacteriia</taxon>
        <taxon>Flavobacteriales</taxon>
        <taxon>Flavobacteriaceae</taxon>
        <taxon>Gelidibacter</taxon>
    </lineage>
</organism>
<comment type="caution">
    <text evidence="2">The sequence shown here is derived from an EMBL/GenBank/DDBJ whole genome shotgun (WGS) entry which is preliminary data.</text>
</comment>
<gene>
    <name evidence="2" type="ORF">ESZ48_04930</name>
</gene>
<dbReference type="RefSeq" id="WP_129016218.1">
    <property type="nucleotide sequence ID" value="NZ_SDDZ01000002.1"/>
</dbReference>
<dbReference type="EMBL" id="SDDZ01000002">
    <property type="protein sequence ID" value="RXJ51220.1"/>
    <property type="molecule type" value="Genomic_DNA"/>
</dbReference>
<feature type="region of interest" description="Disordered" evidence="1">
    <location>
        <begin position="151"/>
        <end position="170"/>
    </location>
</feature>
<proteinExistence type="predicted"/>
<dbReference type="Proteomes" id="UP000289792">
    <property type="component" value="Unassembled WGS sequence"/>
</dbReference>
<reference evidence="2 3" key="1">
    <citation type="submission" date="2019-01" db="EMBL/GenBank/DDBJ databases">
        <title>Genome sequence of the Antarctic species Gelidibacter gilvus ACAM 158(T).</title>
        <authorList>
            <person name="Bowman J.P."/>
        </authorList>
    </citation>
    <scope>NUCLEOTIDE SEQUENCE [LARGE SCALE GENOMIC DNA]</scope>
    <source>
        <strain evidence="2 3">IC158</strain>
    </source>
</reference>
<dbReference type="AlphaFoldDB" id="A0A4Q0XID5"/>
<accession>A0A4Q0XID5</accession>
<dbReference type="OrthoDB" id="1363581at2"/>
<evidence type="ECO:0000256" key="1">
    <source>
        <dbReference type="SAM" id="MobiDB-lite"/>
    </source>
</evidence>